<feature type="compositionally biased region" description="Basic and acidic residues" evidence="11">
    <location>
        <begin position="89"/>
        <end position="99"/>
    </location>
</feature>
<feature type="domain" description="Phosphomannose isomerase type I catalytic" evidence="12">
    <location>
        <begin position="107"/>
        <end position="203"/>
    </location>
</feature>
<dbReference type="SUPFAM" id="SSF51182">
    <property type="entry name" value="RmlC-like cupins"/>
    <property type="match status" value="2"/>
</dbReference>
<keyword evidence="6 15" id="KW-0413">Isomerase</keyword>
<evidence type="ECO:0000256" key="4">
    <source>
        <dbReference type="ARBA" id="ARBA00022723"/>
    </source>
</evidence>
<dbReference type="EMBL" id="FNAU01000004">
    <property type="protein sequence ID" value="SDE22714.1"/>
    <property type="molecule type" value="Genomic_DNA"/>
</dbReference>
<dbReference type="InterPro" id="IPR018050">
    <property type="entry name" value="Pmannose_isomerase-type1_CS"/>
</dbReference>
<dbReference type="GO" id="GO:0004476">
    <property type="term" value="F:mannose-6-phosphate isomerase activity"/>
    <property type="evidence" value="ECO:0007669"/>
    <property type="project" value="UniProtKB-EC"/>
</dbReference>
<feature type="binding site" evidence="10">
    <location>
        <position position="151"/>
    </location>
    <ligand>
        <name>Zn(2+)</name>
        <dbReference type="ChEBI" id="CHEBI:29105"/>
    </ligand>
</feature>
<feature type="binding site" evidence="10">
    <location>
        <position position="188"/>
    </location>
    <ligand>
        <name>Zn(2+)</name>
        <dbReference type="ChEBI" id="CHEBI:29105"/>
    </ligand>
</feature>
<dbReference type="EMBL" id="JAWNFU010000003">
    <property type="protein sequence ID" value="MDY5153646.1"/>
    <property type="molecule type" value="Genomic_DNA"/>
</dbReference>
<evidence type="ECO:0000256" key="1">
    <source>
        <dbReference type="ARBA" id="ARBA00000757"/>
    </source>
</evidence>
<dbReference type="InterPro" id="IPR011051">
    <property type="entry name" value="RmlC_Cupin_sf"/>
</dbReference>
<dbReference type="EC" id="5.3.1.8" evidence="3"/>
<feature type="region of interest" description="Disordered" evidence="11">
    <location>
        <begin position="61"/>
        <end position="107"/>
    </location>
</feature>
<evidence type="ECO:0000256" key="10">
    <source>
        <dbReference type="PIRSR" id="PIRSR001480-2"/>
    </source>
</evidence>
<feature type="binding site" evidence="10">
    <location>
        <position position="313"/>
    </location>
    <ligand>
        <name>Zn(2+)</name>
        <dbReference type="ChEBI" id="CHEBI:29105"/>
    </ligand>
</feature>
<evidence type="ECO:0000256" key="5">
    <source>
        <dbReference type="ARBA" id="ARBA00022833"/>
    </source>
</evidence>
<dbReference type="PIRSF" id="PIRSF001480">
    <property type="entry name" value="Mannose-6-phosphate_isomerase"/>
    <property type="match status" value="1"/>
</dbReference>
<evidence type="ECO:0000256" key="9">
    <source>
        <dbReference type="PIRSR" id="PIRSR001480-1"/>
    </source>
</evidence>
<dbReference type="InterPro" id="IPR001250">
    <property type="entry name" value="Man6P_Isoase-1"/>
</dbReference>
<feature type="domain" description="Mannose-6-phosphate isomerase cupin" evidence="13">
    <location>
        <begin position="369"/>
        <end position="446"/>
    </location>
</feature>
<organism evidence="15 16">
    <name type="scientific">Actinobaculum suis</name>
    <dbReference type="NCBI Taxonomy" id="1657"/>
    <lineage>
        <taxon>Bacteria</taxon>
        <taxon>Bacillati</taxon>
        <taxon>Actinomycetota</taxon>
        <taxon>Actinomycetes</taxon>
        <taxon>Actinomycetales</taxon>
        <taxon>Actinomycetaceae</taxon>
        <taxon>Actinobaculum</taxon>
    </lineage>
</organism>
<evidence type="ECO:0000313" key="15">
    <source>
        <dbReference type="EMBL" id="SDE22714.1"/>
    </source>
</evidence>
<feature type="compositionally biased region" description="Basic residues" evidence="11">
    <location>
        <begin position="77"/>
        <end position="88"/>
    </location>
</feature>
<dbReference type="Gene3D" id="1.10.441.10">
    <property type="entry name" value="Phosphomannose Isomerase, domain 2"/>
    <property type="match status" value="1"/>
</dbReference>
<comment type="catalytic activity">
    <reaction evidence="1">
        <text>D-mannose 6-phosphate = D-fructose 6-phosphate</text>
        <dbReference type="Rhea" id="RHEA:12356"/>
        <dbReference type="ChEBI" id="CHEBI:58735"/>
        <dbReference type="ChEBI" id="CHEBI:61527"/>
        <dbReference type="EC" id="5.3.1.8"/>
    </reaction>
</comment>
<dbReference type="PANTHER" id="PTHR10309">
    <property type="entry name" value="MANNOSE-6-PHOSPHATE ISOMERASE"/>
    <property type="match status" value="1"/>
</dbReference>
<evidence type="ECO:0000259" key="12">
    <source>
        <dbReference type="Pfam" id="PF20511"/>
    </source>
</evidence>
<protein>
    <recommendedName>
        <fullName evidence="3">mannose-6-phosphate isomerase</fullName>
        <ecNumber evidence="3">5.3.1.8</ecNumber>
    </recommendedName>
    <alternativeName>
        <fullName evidence="7">Phosphohexomutase</fullName>
    </alternativeName>
    <alternativeName>
        <fullName evidence="8">Phosphomannose isomerase</fullName>
    </alternativeName>
</protein>
<feature type="binding site" evidence="10">
    <location>
        <position position="153"/>
    </location>
    <ligand>
        <name>Zn(2+)</name>
        <dbReference type="ChEBI" id="CHEBI:29105"/>
    </ligand>
</feature>
<dbReference type="CDD" id="cd07011">
    <property type="entry name" value="cupin_PMI_type_I_N"/>
    <property type="match status" value="1"/>
</dbReference>
<evidence type="ECO:0000256" key="6">
    <source>
        <dbReference type="ARBA" id="ARBA00023235"/>
    </source>
</evidence>
<dbReference type="RefSeq" id="WP_074661542.1">
    <property type="nucleotide sequence ID" value="NZ_FNAU01000004.1"/>
</dbReference>
<dbReference type="PANTHER" id="PTHR10309:SF0">
    <property type="entry name" value="MANNOSE-6-PHOSPHATE ISOMERASE"/>
    <property type="match status" value="1"/>
</dbReference>
<dbReference type="PROSITE" id="PS00965">
    <property type="entry name" value="PMI_I_1"/>
    <property type="match status" value="1"/>
</dbReference>
<dbReference type="GO" id="GO:0008270">
    <property type="term" value="F:zinc ion binding"/>
    <property type="evidence" value="ECO:0007669"/>
    <property type="project" value="InterPro"/>
</dbReference>
<dbReference type="InterPro" id="IPR046457">
    <property type="entry name" value="PMI_typeI_cat"/>
</dbReference>
<evidence type="ECO:0000256" key="11">
    <source>
        <dbReference type="SAM" id="MobiDB-lite"/>
    </source>
</evidence>
<dbReference type="Pfam" id="PF20511">
    <property type="entry name" value="PMI_typeI_cat"/>
    <property type="match status" value="1"/>
</dbReference>
<dbReference type="InterPro" id="IPR016305">
    <property type="entry name" value="Mannose-6-P_Isomerase"/>
</dbReference>
<comment type="similarity">
    <text evidence="2">Belongs to the mannose-6-phosphate isomerase type 1 family.</text>
</comment>
<dbReference type="AlphaFoldDB" id="A0A1G7B6F9"/>
<dbReference type="InterPro" id="IPR014710">
    <property type="entry name" value="RmlC-like_jellyroll"/>
</dbReference>
<keyword evidence="16" id="KW-1185">Reference proteome</keyword>
<evidence type="ECO:0000313" key="16">
    <source>
        <dbReference type="Proteomes" id="UP000182744"/>
    </source>
</evidence>
<evidence type="ECO:0000256" key="8">
    <source>
        <dbReference type="ARBA" id="ARBA00030762"/>
    </source>
</evidence>
<dbReference type="Pfam" id="PF21621">
    <property type="entry name" value="MPI_cupin_dom"/>
    <property type="match status" value="1"/>
</dbReference>
<dbReference type="GO" id="GO:0005975">
    <property type="term" value="P:carbohydrate metabolic process"/>
    <property type="evidence" value="ECO:0007669"/>
    <property type="project" value="InterPro"/>
</dbReference>
<evidence type="ECO:0000256" key="2">
    <source>
        <dbReference type="ARBA" id="ARBA00010772"/>
    </source>
</evidence>
<dbReference type="NCBIfam" id="TIGR00218">
    <property type="entry name" value="manA"/>
    <property type="match status" value="1"/>
</dbReference>
<dbReference type="Gene3D" id="2.60.120.10">
    <property type="entry name" value="Jelly Rolls"/>
    <property type="match status" value="2"/>
</dbReference>
<comment type="cofactor">
    <cofactor evidence="10">
        <name>Zn(2+)</name>
        <dbReference type="ChEBI" id="CHEBI:29105"/>
    </cofactor>
    <text evidence="10">Binds 1 zinc ion per subunit.</text>
</comment>
<reference evidence="15" key="2">
    <citation type="submission" date="2016-10" db="EMBL/GenBank/DDBJ databases">
        <authorList>
            <person name="de Groot N.N."/>
        </authorList>
    </citation>
    <scope>NUCLEOTIDE SEQUENCE [LARGE SCALE GENOMIC DNA]</scope>
    <source>
        <strain evidence="15">DSM 20639</strain>
    </source>
</reference>
<keyword evidence="5 10" id="KW-0862">Zinc</keyword>
<dbReference type="InterPro" id="IPR049071">
    <property type="entry name" value="MPI_cupin_dom"/>
</dbReference>
<evidence type="ECO:0000256" key="7">
    <source>
        <dbReference type="ARBA" id="ARBA00029741"/>
    </source>
</evidence>
<reference evidence="14" key="3">
    <citation type="submission" date="2023-10" db="EMBL/GenBank/DDBJ databases">
        <title>Whole Genome based description of the genera Actinobaculum and Actinotignum reveals a complex phylogenetic relationship within the species included in the genus Actinotignum.</title>
        <authorList>
            <person name="Jensen C.S."/>
            <person name="Dargis R."/>
            <person name="Kemp M."/>
            <person name="Christensen J.J."/>
        </authorList>
    </citation>
    <scope>NUCLEOTIDE SEQUENCE</scope>
    <source>
        <strain evidence="14">Actinobaculum_suis_CCUG19206T</strain>
    </source>
</reference>
<evidence type="ECO:0000256" key="3">
    <source>
        <dbReference type="ARBA" id="ARBA00011956"/>
    </source>
</evidence>
<proteinExistence type="inferred from homology"/>
<sequence>MLRLQGRARAYDWGGTQAIPALFGYAPAQIPVAELWFGAHPDDSATVGGSADTPLFDPAQLYPKSPQADHRLEANTQRRRRRLTHWRNRGRDARNEREASNNSATAPTDLSLREYIARDPVAALGPEVARHSNELPYLLKIIAPEQPLSLQVHPSLEQARFGFAREDAAGIPRNAPERNYRDANHKPELAYALTPFEALAGFRTSRRIAGVLSGLNTELSARMLELMEEGIGTVFSWLLSAETRPNSEQIQAVVEACAARLARGESPSPRADRIVGMLAERYPEDPGVIASLLLNPLSLRPGESVFVPAGTVHAYLSGTAIEIMASSDNVLRAGLTHKHVDVPELLRIMDTVAAPPIRIAPERMSAAVSTFYAPVDDFELSVVRLRDATATEALRARGPRTVLCLEGAAQLTTDAGSEMLNTGQAIFVPDAEGQLRVRGFGELVVASVP</sequence>
<dbReference type="Proteomes" id="UP000182744">
    <property type="component" value="Unassembled WGS sequence"/>
</dbReference>
<dbReference type="PRINTS" id="PR00714">
    <property type="entry name" value="MAN6PISMRASE"/>
</dbReference>
<evidence type="ECO:0000313" key="14">
    <source>
        <dbReference type="EMBL" id="MDY5153646.1"/>
    </source>
</evidence>
<evidence type="ECO:0000259" key="13">
    <source>
        <dbReference type="Pfam" id="PF21621"/>
    </source>
</evidence>
<reference evidence="16" key="1">
    <citation type="submission" date="2016-10" db="EMBL/GenBank/DDBJ databases">
        <authorList>
            <person name="Varghese N."/>
        </authorList>
    </citation>
    <scope>NUCLEOTIDE SEQUENCE [LARGE SCALE GENOMIC DNA]</scope>
    <source>
        <strain evidence="16">DSM 20639</strain>
    </source>
</reference>
<keyword evidence="4 10" id="KW-0479">Metal-binding</keyword>
<accession>A0A1G7B6F9</accession>
<feature type="active site" evidence="9">
    <location>
        <position position="332"/>
    </location>
</feature>
<name>A0A1G7B6F9_9ACTO</name>
<dbReference type="Proteomes" id="UP001273799">
    <property type="component" value="Unassembled WGS sequence"/>
</dbReference>
<gene>
    <name evidence="14" type="primary">manA</name>
    <name evidence="14" type="ORF">R6G71_06245</name>
    <name evidence="15" type="ORF">SAMN05421878_10440</name>
</gene>
<dbReference type="GO" id="GO:0005829">
    <property type="term" value="C:cytosol"/>
    <property type="evidence" value="ECO:0007669"/>
    <property type="project" value="TreeGrafter"/>
</dbReference>
<dbReference type="GO" id="GO:0009298">
    <property type="term" value="P:GDP-mannose biosynthetic process"/>
    <property type="evidence" value="ECO:0007669"/>
    <property type="project" value="InterPro"/>
</dbReference>